<feature type="compositionally biased region" description="Low complexity" evidence="2">
    <location>
        <begin position="36"/>
        <end position="45"/>
    </location>
</feature>
<comment type="caution">
    <text evidence="3">The sequence shown here is derived from an EMBL/GenBank/DDBJ whole genome shotgun (WGS) entry which is preliminary data.</text>
</comment>
<protein>
    <submittedName>
        <fullName evidence="3">Uncharacterized protein</fullName>
    </submittedName>
</protein>
<feature type="region of interest" description="Disordered" evidence="2">
    <location>
        <begin position="220"/>
        <end position="240"/>
    </location>
</feature>
<feature type="compositionally biased region" description="Basic and acidic residues" evidence="2">
    <location>
        <begin position="886"/>
        <end position="907"/>
    </location>
</feature>
<evidence type="ECO:0000313" key="4">
    <source>
        <dbReference type="Proteomes" id="UP001054902"/>
    </source>
</evidence>
<dbReference type="Proteomes" id="UP001054902">
    <property type="component" value="Unassembled WGS sequence"/>
</dbReference>
<reference evidence="3 4" key="1">
    <citation type="journal article" date="2021" name="Sci. Rep.">
        <title>The genome of the diatom Chaetoceros tenuissimus carries an ancient integrated fragment of an extant virus.</title>
        <authorList>
            <person name="Hongo Y."/>
            <person name="Kimura K."/>
            <person name="Takaki Y."/>
            <person name="Yoshida Y."/>
            <person name="Baba S."/>
            <person name="Kobayashi G."/>
            <person name="Nagasaki K."/>
            <person name="Hano T."/>
            <person name="Tomaru Y."/>
        </authorList>
    </citation>
    <scope>NUCLEOTIDE SEQUENCE [LARGE SCALE GENOMIC DNA]</scope>
    <source>
        <strain evidence="3 4">NIES-3715</strain>
    </source>
</reference>
<feature type="region of interest" description="Disordered" evidence="2">
    <location>
        <begin position="1"/>
        <end position="65"/>
    </location>
</feature>
<keyword evidence="1" id="KW-0175">Coiled coil</keyword>
<feature type="region of interest" description="Disordered" evidence="2">
    <location>
        <begin position="874"/>
        <end position="907"/>
    </location>
</feature>
<dbReference type="PANTHER" id="PTHR38758:SF1">
    <property type="entry name" value="PROTEIN, PUTATIVE-RELATED"/>
    <property type="match status" value="1"/>
</dbReference>
<feature type="compositionally biased region" description="Acidic residues" evidence="2">
    <location>
        <begin position="17"/>
        <end position="33"/>
    </location>
</feature>
<dbReference type="PANTHER" id="PTHR38758">
    <property type="entry name" value="PUTATIVE-RELATED"/>
    <property type="match status" value="1"/>
</dbReference>
<keyword evidence="4" id="KW-1185">Reference proteome</keyword>
<proteinExistence type="predicted"/>
<evidence type="ECO:0000313" key="3">
    <source>
        <dbReference type="EMBL" id="GFH47985.1"/>
    </source>
</evidence>
<dbReference type="EMBL" id="BLLK01000025">
    <property type="protein sequence ID" value="GFH47985.1"/>
    <property type="molecule type" value="Genomic_DNA"/>
</dbReference>
<evidence type="ECO:0000256" key="1">
    <source>
        <dbReference type="SAM" id="Coils"/>
    </source>
</evidence>
<feature type="coiled-coil region" evidence="1">
    <location>
        <begin position="553"/>
        <end position="688"/>
    </location>
</feature>
<feature type="compositionally biased region" description="Polar residues" evidence="2">
    <location>
        <begin position="970"/>
        <end position="979"/>
    </location>
</feature>
<accession>A0AAD3CNK2</accession>
<gene>
    <name evidence="3" type="ORF">CTEN210_04461</name>
</gene>
<name>A0AAD3CNK2_9STRA</name>
<feature type="region of interest" description="Disordered" evidence="2">
    <location>
        <begin position="970"/>
        <end position="1015"/>
    </location>
</feature>
<evidence type="ECO:0000256" key="2">
    <source>
        <dbReference type="SAM" id="MobiDB-lite"/>
    </source>
</evidence>
<dbReference type="AlphaFoldDB" id="A0AAD3CNK2"/>
<feature type="compositionally biased region" description="Low complexity" evidence="2">
    <location>
        <begin position="53"/>
        <end position="64"/>
    </location>
</feature>
<sequence length="1015" mass="112670">MDSQEEIPSFAMPHEISEEEEEENSSQNNEEETVQAPDLLDLGADAPDDNAQDLLSNPSNDLLDVPLEPVELQESQPVVAEPVNDLLDFGAFENSPAIVETQNDNFNQDLLSMDVATGPLIGELQDADFFNNEGVDDVSSQITEQIDEKIVAEQEARLHADEELKARIENIEKEEELRKKHEEELEARIAAEEAARVKAESELRQRIEFEEAARAQVQEEAARAAAEEEEKARIAAEEEEKARIAAAEKEAARIAAEEEAFRIAAEEEEKARIAAEEEAARIAAEEEEAARLAAEEEAARIAVAEEEEAARIAVAEEEATRIAAEEEAARIVAAEEEEAARIVAAEEEAARIAAEEEAVRIAAEEEEKARIVAAEEEEATRIAAEEEEAARVAAEEEEAVRIAAEDEEAARIAAEEEEAARVAAEEEEAVRIAAEDEEAAGVTAEVEAARTAAAEEENIIIDVDKNETERDITGEDELLFQTAHEKESCDSSIINDSHIEANNHLDDGAILAAEEEALYNKTPEKLIAALKAHSESPDEKKQDGLPAINPSLLEDLQESLQHQMTVRAEVEEKLRKQVAEIDEYKAKLVKFEEMQDQLDQVIGEKMQLEDEVSTLRNGREDLERREAVLSNRLNDAKKKEASKTDVAGRLEDENDALKKELGAVKSDLNTVTAQKQKLEQSMEKLKKKCVERVKMSEAALIEERTLNDERKKKMKVFVETKAEELRQARGTSDELKSELKETKDALTTVRGKLEHMTKQYESASTKNRELVRDMNRMKKSSEQLHQLGGNLEMELLKSAQETEEHKHKRLTAKHELMTILRKLEAEQSVSGKLRDSIKFTFTPKALSQQQLLDESLQDFESELEKLARRLGKTLSPSTAPAMNNLDVDHQSDDGTDEGKKKMNSRSEFDTARLLSTLELETQRVSKGIMAFSNAVERMNGLLDTSGEKTCASTINDIFNVLAAARGTANTNTFGTQGQGDSFEEDEDGSFAGTTPANGKKKGKRRSGEHYGLVSS</sequence>
<feature type="coiled-coil region" evidence="1">
    <location>
        <begin position="718"/>
        <end position="773"/>
    </location>
</feature>
<organism evidence="3 4">
    <name type="scientific">Chaetoceros tenuissimus</name>
    <dbReference type="NCBI Taxonomy" id="426638"/>
    <lineage>
        <taxon>Eukaryota</taxon>
        <taxon>Sar</taxon>
        <taxon>Stramenopiles</taxon>
        <taxon>Ochrophyta</taxon>
        <taxon>Bacillariophyta</taxon>
        <taxon>Coscinodiscophyceae</taxon>
        <taxon>Chaetocerotophycidae</taxon>
        <taxon>Chaetocerotales</taxon>
        <taxon>Chaetocerotaceae</taxon>
        <taxon>Chaetoceros</taxon>
    </lineage>
</organism>